<dbReference type="PRINTS" id="PR00038">
    <property type="entry name" value="HTHLUXR"/>
</dbReference>
<gene>
    <name evidence="5" type="ORF">PFX98_09770</name>
</gene>
<dbReference type="SMART" id="SM00421">
    <property type="entry name" value="HTH_LUXR"/>
    <property type="match status" value="1"/>
</dbReference>
<accession>A0AA95NM74</accession>
<evidence type="ECO:0000313" key="5">
    <source>
        <dbReference type="EMBL" id="WIT13891.1"/>
    </source>
</evidence>
<dbReference type="PANTHER" id="PTHR43214">
    <property type="entry name" value="TWO-COMPONENT RESPONSE REGULATOR"/>
    <property type="match status" value="1"/>
</dbReference>
<dbReference type="EMBL" id="CP116346">
    <property type="protein sequence ID" value="WIT13891.1"/>
    <property type="molecule type" value="Genomic_DNA"/>
</dbReference>
<sequence>MAEPGLPLYPSGADLAALERQLAAAEPAQRAAAGSALAWALRQRDSARAQRLVEEALAQLSAAAGTASIADWRLQIRLALTGSEIAALFGRLESAEEQLAHARAWLAEHPDPLASGDALLAEAGVAKARGQRERELDAYRRAAAVYAEARLLERQALAEAWSAYEGAFGDPGGAQPAGVGIDAAGDALWSAARALRLSRREPAEAAALFLHASEQAQRVGLLRLALICVINAGTALQGLGETDDAVACFDLAERVAQQTGWPTLLGAIQTRLAALFNELGRLEEAHELASASLRSLAATPGGINRANACAELSRNLLLQGRGVEAVAPMDEAIRMYREAQSTDNLALCLIHQSRALAAAGRPDAALAAIAEARELIAAHGFTALTLGVYEALAEIHRRHRLPPPAEMRAATPALHYSLAALHEGQQIPGWKPLAPLYIELADDCAAAQDWPAAFGHARKAIELLQQQRQPASGQAPGARRVAEAPLALLSDEGGLWRPAFATPLGDADAAAAALQMTPRERAILALLARSYSNKEIAQALAIGDETVKWHLKKVYAKLQAGTRKHAVSRARALGLIGS</sequence>
<dbReference type="SUPFAM" id="SSF46894">
    <property type="entry name" value="C-terminal effector domain of the bipartite response regulators"/>
    <property type="match status" value="1"/>
</dbReference>
<dbReference type="KEGG" id="pais:PFX98_09770"/>
<dbReference type="GO" id="GO:0003677">
    <property type="term" value="F:DNA binding"/>
    <property type="evidence" value="ECO:0007669"/>
    <property type="project" value="UniProtKB-KW"/>
</dbReference>
<keyword evidence="2" id="KW-0238">DNA-binding</keyword>
<dbReference type="PANTHER" id="PTHR43214:SF41">
    <property type="entry name" value="NITRATE_NITRITE RESPONSE REGULATOR PROTEIN NARP"/>
    <property type="match status" value="1"/>
</dbReference>
<name>A0AA95NM74_9BURK</name>
<dbReference type="CDD" id="cd06170">
    <property type="entry name" value="LuxR_C_like"/>
    <property type="match status" value="1"/>
</dbReference>
<feature type="domain" description="HTH luxR-type" evidence="4">
    <location>
        <begin position="509"/>
        <end position="574"/>
    </location>
</feature>
<dbReference type="InterPro" id="IPR011990">
    <property type="entry name" value="TPR-like_helical_dom_sf"/>
</dbReference>
<dbReference type="RefSeq" id="WP_285235011.1">
    <property type="nucleotide sequence ID" value="NZ_CP116346.1"/>
</dbReference>
<evidence type="ECO:0000313" key="6">
    <source>
        <dbReference type="Proteomes" id="UP001177769"/>
    </source>
</evidence>
<organism evidence="5 6">
    <name type="scientific">Paucibacter sediminis</name>
    <dbReference type="NCBI Taxonomy" id="3019553"/>
    <lineage>
        <taxon>Bacteria</taxon>
        <taxon>Pseudomonadati</taxon>
        <taxon>Pseudomonadota</taxon>
        <taxon>Betaproteobacteria</taxon>
        <taxon>Burkholderiales</taxon>
        <taxon>Sphaerotilaceae</taxon>
        <taxon>Roseateles</taxon>
    </lineage>
</organism>
<dbReference type="Proteomes" id="UP001177769">
    <property type="component" value="Chromosome"/>
</dbReference>
<proteinExistence type="predicted"/>
<dbReference type="Gene3D" id="1.10.10.10">
    <property type="entry name" value="Winged helix-like DNA-binding domain superfamily/Winged helix DNA-binding domain"/>
    <property type="match status" value="1"/>
</dbReference>
<evidence type="ECO:0000256" key="3">
    <source>
        <dbReference type="ARBA" id="ARBA00023163"/>
    </source>
</evidence>
<keyword evidence="3" id="KW-0804">Transcription</keyword>
<dbReference type="AlphaFoldDB" id="A0AA95NM74"/>
<dbReference type="InterPro" id="IPR000792">
    <property type="entry name" value="Tscrpt_reg_LuxR_C"/>
</dbReference>
<dbReference type="SUPFAM" id="SSF48452">
    <property type="entry name" value="TPR-like"/>
    <property type="match status" value="1"/>
</dbReference>
<dbReference type="InterPro" id="IPR016032">
    <property type="entry name" value="Sig_transdc_resp-reg_C-effctor"/>
</dbReference>
<dbReference type="Gene3D" id="1.25.40.10">
    <property type="entry name" value="Tetratricopeptide repeat domain"/>
    <property type="match status" value="1"/>
</dbReference>
<evidence type="ECO:0000256" key="1">
    <source>
        <dbReference type="ARBA" id="ARBA00023015"/>
    </source>
</evidence>
<dbReference type="InterPro" id="IPR036388">
    <property type="entry name" value="WH-like_DNA-bd_sf"/>
</dbReference>
<evidence type="ECO:0000259" key="4">
    <source>
        <dbReference type="PROSITE" id="PS50043"/>
    </source>
</evidence>
<protein>
    <submittedName>
        <fullName evidence="5">Helix-turn-helix transcriptional regulator</fullName>
    </submittedName>
</protein>
<dbReference type="PROSITE" id="PS50043">
    <property type="entry name" value="HTH_LUXR_2"/>
    <property type="match status" value="1"/>
</dbReference>
<reference evidence="5" key="1">
    <citation type="submission" date="2023-01" db="EMBL/GenBank/DDBJ databases">
        <title>Whole genome sequence of Paucibacter sp. S2-9 isolated from pond sediment.</title>
        <authorList>
            <person name="Jung J.Y."/>
        </authorList>
    </citation>
    <scope>NUCLEOTIDE SEQUENCE</scope>
    <source>
        <strain evidence="5">S2-9</strain>
    </source>
</reference>
<keyword evidence="1" id="KW-0805">Transcription regulation</keyword>
<keyword evidence="6" id="KW-1185">Reference proteome</keyword>
<evidence type="ECO:0000256" key="2">
    <source>
        <dbReference type="ARBA" id="ARBA00023125"/>
    </source>
</evidence>
<dbReference type="Pfam" id="PF00196">
    <property type="entry name" value="GerE"/>
    <property type="match status" value="1"/>
</dbReference>
<dbReference type="GO" id="GO:0006355">
    <property type="term" value="P:regulation of DNA-templated transcription"/>
    <property type="evidence" value="ECO:0007669"/>
    <property type="project" value="InterPro"/>
</dbReference>
<dbReference type="InterPro" id="IPR039420">
    <property type="entry name" value="WalR-like"/>
</dbReference>